<dbReference type="InterPro" id="IPR016195">
    <property type="entry name" value="Pol/histidinol_Pase-like"/>
</dbReference>
<evidence type="ECO:0000256" key="5">
    <source>
        <dbReference type="ARBA" id="ARBA00022801"/>
    </source>
</evidence>
<dbReference type="GO" id="GO:0004401">
    <property type="term" value="F:histidinol-phosphatase activity"/>
    <property type="evidence" value="ECO:0007669"/>
    <property type="project" value="UniProtKB-UniRule"/>
</dbReference>
<feature type="domain" description="PHP" evidence="9">
    <location>
        <begin position="17"/>
        <end position="219"/>
    </location>
</feature>
<keyword evidence="6 8" id="KW-0368">Histidine biosynthesis</keyword>
<dbReference type="Gene3D" id="3.20.20.140">
    <property type="entry name" value="Metal-dependent hydrolases"/>
    <property type="match status" value="1"/>
</dbReference>
<gene>
    <name evidence="10" type="ORF">LZ24_02989</name>
</gene>
<dbReference type="InterPro" id="IPR010140">
    <property type="entry name" value="Histidinol_P_phosphatase_HisJ"/>
</dbReference>
<dbReference type="PANTHER" id="PTHR21039:SF0">
    <property type="entry name" value="HISTIDINOL-PHOSPHATASE"/>
    <property type="match status" value="1"/>
</dbReference>
<evidence type="ECO:0000313" key="11">
    <source>
        <dbReference type="Proteomes" id="UP000318307"/>
    </source>
</evidence>
<evidence type="ECO:0000256" key="7">
    <source>
        <dbReference type="ARBA" id="ARBA00049158"/>
    </source>
</evidence>
<sequence length="290" mass="32975">MCAEEERAGWVSVHGGHSGEFCHHATDTLEAVLERYAELGFSWVGISEHVPAPAPEFRYPDQVAAGLTPEFLYDRFVRYVARCRELQKALAPRLKVLVAMESESYSGYEKFMKELMLRFRPDYIVGSVHHVSDMGFDYSAEQYRETADAVGGMDAMYCRYFDLQLEMIETLRPSVVGHFDLIRIFDEDYRARMHKPEIAKRITRNLEAVARYDLILDFNLRALYKGGPEPYVSDQILRQAVEMGIALVPGDDSHGVSQVGNFMEKGIGLLRNAGVSSFWPLPRSIDFSVL</sequence>
<dbReference type="OrthoDB" id="9775255at2"/>
<evidence type="ECO:0000256" key="2">
    <source>
        <dbReference type="ARBA" id="ARBA00009152"/>
    </source>
</evidence>
<evidence type="ECO:0000313" key="10">
    <source>
        <dbReference type="EMBL" id="TWI65803.1"/>
    </source>
</evidence>
<dbReference type="RefSeq" id="WP_144686477.1">
    <property type="nucleotide sequence ID" value="NZ_VLLC01000033.1"/>
</dbReference>
<keyword evidence="5 8" id="KW-0378">Hydrolase</keyword>
<dbReference type="InterPro" id="IPR004013">
    <property type="entry name" value="PHP_dom"/>
</dbReference>
<dbReference type="GO" id="GO:0000105">
    <property type="term" value="P:L-histidine biosynthetic process"/>
    <property type="evidence" value="ECO:0007669"/>
    <property type="project" value="UniProtKB-UniRule"/>
</dbReference>
<dbReference type="AlphaFoldDB" id="A0A562RA69"/>
<organism evidence="10 11">
    <name type="scientific">Desulfobotulus alkaliphilus</name>
    <dbReference type="NCBI Taxonomy" id="622671"/>
    <lineage>
        <taxon>Bacteria</taxon>
        <taxon>Pseudomonadati</taxon>
        <taxon>Thermodesulfobacteriota</taxon>
        <taxon>Desulfobacteria</taxon>
        <taxon>Desulfobacterales</taxon>
        <taxon>Desulfobacteraceae</taxon>
        <taxon>Desulfobotulus</taxon>
    </lineage>
</organism>
<evidence type="ECO:0000256" key="4">
    <source>
        <dbReference type="ARBA" id="ARBA00022605"/>
    </source>
</evidence>
<comment type="caution">
    <text evidence="10">The sequence shown here is derived from an EMBL/GenBank/DDBJ whole genome shotgun (WGS) entry which is preliminary data.</text>
</comment>
<proteinExistence type="inferred from homology"/>
<reference evidence="10 11" key="1">
    <citation type="submission" date="2019-07" db="EMBL/GenBank/DDBJ databases">
        <title>Genome sequencing of 100 strains of the haloalkaliphilic chemolithoautotrophic sulfur-oxidizing bacterium Thioalkalivibrio.</title>
        <authorList>
            <person name="Muyzer G."/>
        </authorList>
    </citation>
    <scope>NUCLEOTIDE SEQUENCE [LARGE SCALE GENOMIC DNA]</scope>
    <source>
        <strain evidence="10 11">ASO4-4</strain>
    </source>
</reference>
<dbReference type="NCBIfam" id="TIGR01856">
    <property type="entry name" value="hisJ_fam"/>
    <property type="match status" value="1"/>
</dbReference>
<comment type="catalytic activity">
    <reaction evidence="7 8">
        <text>L-histidinol phosphate + H2O = L-histidinol + phosphate</text>
        <dbReference type="Rhea" id="RHEA:14465"/>
        <dbReference type="ChEBI" id="CHEBI:15377"/>
        <dbReference type="ChEBI" id="CHEBI:43474"/>
        <dbReference type="ChEBI" id="CHEBI:57699"/>
        <dbReference type="ChEBI" id="CHEBI:57980"/>
        <dbReference type="EC" id="3.1.3.15"/>
    </reaction>
</comment>
<dbReference type="UniPathway" id="UPA00031">
    <property type="reaction ID" value="UER00013"/>
</dbReference>
<dbReference type="EC" id="3.1.3.15" evidence="3 8"/>
<dbReference type="CDD" id="cd12110">
    <property type="entry name" value="PHP_HisPPase_Hisj_like"/>
    <property type="match status" value="1"/>
</dbReference>
<keyword evidence="11" id="KW-1185">Reference proteome</keyword>
<name>A0A562RA69_9BACT</name>
<dbReference type="GO" id="GO:0005737">
    <property type="term" value="C:cytoplasm"/>
    <property type="evidence" value="ECO:0007669"/>
    <property type="project" value="TreeGrafter"/>
</dbReference>
<comment type="similarity">
    <text evidence="2 8">Belongs to the PHP hydrolase family. HisK subfamily.</text>
</comment>
<dbReference type="Pfam" id="PF02811">
    <property type="entry name" value="PHP"/>
    <property type="match status" value="1"/>
</dbReference>
<protein>
    <recommendedName>
        <fullName evidence="3 8">Histidinol-phosphatase</fullName>
        <shortName evidence="8">HolPase</shortName>
        <ecNumber evidence="3 8">3.1.3.15</ecNumber>
    </recommendedName>
</protein>
<dbReference type="EMBL" id="VLLC01000033">
    <property type="protein sequence ID" value="TWI65803.1"/>
    <property type="molecule type" value="Genomic_DNA"/>
</dbReference>
<dbReference type="Proteomes" id="UP000318307">
    <property type="component" value="Unassembled WGS sequence"/>
</dbReference>
<evidence type="ECO:0000256" key="8">
    <source>
        <dbReference type="RuleBase" id="RU366003"/>
    </source>
</evidence>
<evidence type="ECO:0000256" key="3">
    <source>
        <dbReference type="ARBA" id="ARBA00013085"/>
    </source>
</evidence>
<comment type="pathway">
    <text evidence="1 8">Amino-acid biosynthesis; L-histidine biosynthesis; L-histidine from 5-phospho-alpha-D-ribose 1-diphosphate: step 8/9.</text>
</comment>
<dbReference type="PANTHER" id="PTHR21039">
    <property type="entry name" value="HISTIDINOL PHOSPHATASE-RELATED"/>
    <property type="match status" value="1"/>
</dbReference>
<evidence type="ECO:0000256" key="1">
    <source>
        <dbReference type="ARBA" id="ARBA00004970"/>
    </source>
</evidence>
<dbReference type="SUPFAM" id="SSF89550">
    <property type="entry name" value="PHP domain-like"/>
    <property type="match status" value="1"/>
</dbReference>
<evidence type="ECO:0000256" key="6">
    <source>
        <dbReference type="ARBA" id="ARBA00023102"/>
    </source>
</evidence>
<accession>A0A562RA69</accession>
<evidence type="ECO:0000259" key="9">
    <source>
        <dbReference type="Pfam" id="PF02811"/>
    </source>
</evidence>
<keyword evidence="4 8" id="KW-0028">Amino-acid biosynthesis</keyword>